<dbReference type="InterPro" id="IPR056632">
    <property type="entry name" value="DUF7730"/>
</dbReference>
<name>A0A9P9FYG3_FUSRE</name>
<dbReference type="RefSeq" id="XP_046041318.1">
    <property type="nucleotide sequence ID" value="XM_046194522.1"/>
</dbReference>
<evidence type="ECO:0000313" key="3">
    <source>
        <dbReference type="Proteomes" id="UP000720189"/>
    </source>
</evidence>
<protein>
    <recommendedName>
        <fullName evidence="1">DUF7730 domain-containing protein</fullName>
    </recommendedName>
</protein>
<keyword evidence="3" id="KW-1185">Reference proteome</keyword>
<reference evidence="2" key="1">
    <citation type="journal article" date="2021" name="Nat. Commun.">
        <title>Genetic determinants of endophytism in the Arabidopsis root mycobiome.</title>
        <authorList>
            <person name="Mesny F."/>
            <person name="Miyauchi S."/>
            <person name="Thiergart T."/>
            <person name="Pickel B."/>
            <person name="Atanasova L."/>
            <person name="Karlsson M."/>
            <person name="Huettel B."/>
            <person name="Barry K.W."/>
            <person name="Haridas S."/>
            <person name="Chen C."/>
            <person name="Bauer D."/>
            <person name="Andreopoulos W."/>
            <person name="Pangilinan J."/>
            <person name="LaButti K."/>
            <person name="Riley R."/>
            <person name="Lipzen A."/>
            <person name="Clum A."/>
            <person name="Drula E."/>
            <person name="Henrissat B."/>
            <person name="Kohler A."/>
            <person name="Grigoriev I.V."/>
            <person name="Martin F.M."/>
            <person name="Hacquard S."/>
        </authorList>
    </citation>
    <scope>NUCLEOTIDE SEQUENCE</scope>
    <source>
        <strain evidence="2">MPI-CAGE-AT-0023</strain>
    </source>
</reference>
<feature type="domain" description="DUF7730" evidence="1">
    <location>
        <begin position="26"/>
        <end position="142"/>
    </location>
</feature>
<dbReference type="EMBL" id="JAGMUX010000033">
    <property type="protein sequence ID" value="KAH7208415.1"/>
    <property type="molecule type" value="Genomic_DNA"/>
</dbReference>
<proteinExistence type="predicted"/>
<evidence type="ECO:0000313" key="2">
    <source>
        <dbReference type="EMBL" id="KAH7208415.1"/>
    </source>
</evidence>
<dbReference type="Pfam" id="PF24864">
    <property type="entry name" value="DUF7730"/>
    <property type="match status" value="1"/>
</dbReference>
<sequence>MSRRGKYLCLETQSSSTSHFFAGQVQDNAGSFSHLPPEIRQYIYEELFGNQQVHVLYYNPGGIGKSLSGAEKMRKGKIPRWGHFICCSTPHKGPHDHDEYTHKWCHLSASLIFTCKKIFIEGVPVLYNSNRFMFDAPKHFLSFRLVTTDAI</sequence>
<accession>A0A9P9FYG3</accession>
<dbReference type="AlphaFoldDB" id="A0A9P9FYG3"/>
<dbReference type="Proteomes" id="UP000720189">
    <property type="component" value="Unassembled WGS sequence"/>
</dbReference>
<organism evidence="2 3">
    <name type="scientific">Fusarium redolens</name>
    <dbReference type="NCBI Taxonomy" id="48865"/>
    <lineage>
        <taxon>Eukaryota</taxon>
        <taxon>Fungi</taxon>
        <taxon>Dikarya</taxon>
        <taxon>Ascomycota</taxon>
        <taxon>Pezizomycotina</taxon>
        <taxon>Sordariomycetes</taxon>
        <taxon>Hypocreomycetidae</taxon>
        <taxon>Hypocreales</taxon>
        <taxon>Nectriaceae</taxon>
        <taxon>Fusarium</taxon>
        <taxon>Fusarium redolens species complex</taxon>
    </lineage>
</organism>
<dbReference type="GeneID" id="70224476"/>
<gene>
    <name evidence="2" type="ORF">BKA55DRAFT_586051</name>
</gene>
<comment type="caution">
    <text evidence="2">The sequence shown here is derived from an EMBL/GenBank/DDBJ whole genome shotgun (WGS) entry which is preliminary data.</text>
</comment>
<dbReference type="OrthoDB" id="4757095at2759"/>
<dbReference type="PANTHER" id="PTHR38790">
    <property type="entry name" value="2EXR DOMAIN-CONTAINING PROTEIN-RELATED"/>
    <property type="match status" value="1"/>
</dbReference>
<evidence type="ECO:0000259" key="1">
    <source>
        <dbReference type="Pfam" id="PF24864"/>
    </source>
</evidence>